<sequence>MRKEASMDQWRALYDITDHLKQMEPWNLFFDTDLLCIQSEEAENIVFVSIMGRAGQCFGYTVYEGMEGLADFDMIATADHSGLPMDYLMYEQSSLCCYWGDREEVPPPQKKNITALGRKYRGRGQWPYFQSYKRRYAPFTPDAREVDVMIRAIGQAIALVEEMNRGQLKANFDAGDALWRIADPVTGQWRSEIAPLPYRQKTYPMLDLADEVLKKRLQLKPMIDVCLIMEFAYLNGAVKDDHEDRPVNPLLFIVADEDQEMILSMNMLSPKDKEEEIVLGFFVNYVLEYGRPDMIRARNPWILTALDKLCEDCDIAVEEENMELMDMISTGSSLA</sequence>
<protein>
    <submittedName>
        <fullName evidence="3">Uncharacterized protein</fullName>
    </submittedName>
</protein>
<dbReference type="Pfam" id="PF22007">
    <property type="entry name" value="DUF6930"/>
    <property type="match status" value="1"/>
</dbReference>
<accession>A0A7W8M3F3</accession>
<evidence type="ECO:0000313" key="4">
    <source>
        <dbReference type="Proteomes" id="UP000543642"/>
    </source>
</evidence>
<organism evidence="3 4">
    <name type="scientific">Catenibacillus scindens</name>
    <dbReference type="NCBI Taxonomy" id="673271"/>
    <lineage>
        <taxon>Bacteria</taxon>
        <taxon>Bacillati</taxon>
        <taxon>Bacillota</taxon>
        <taxon>Clostridia</taxon>
        <taxon>Lachnospirales</taxon>
        <taxon>Lachnospiraceae</taxon>
        <taxon>Catenibacillus</taxon>
    </lineage>
</organism>
<evidence type="ECO:0000313" key="3">
    <source>
        <dbReference type="EMBL" id="MBB5263003.1"/>
    </source>
</evidence>
<dbReference type="EMBL" id="JACHFW010000001">
    <property type="protein sequence ID" value="MBB5263003.1"/>
    <property type="molecule type" value="Genomic_DNA"/>
</dbReference>
<name>A0A7W8M3F3_9FIRM</name>
<dbReference type="InterPro" id="IPR054216">
    <property type="entry name" value="DUF6930"/>
</dbReference>
<dbReference type="InterPro" id="IPR055733">
    <property type="entry name" value="DUF7309"/>
</dbReference>
<dbReference type="AlphaFoldDB" id="A0A7W8M3F3"/>
<feature type="domain" description="DUF7309" evidence="2">
    <location>
        <begin position="10"/>
        <end position="180"/>
    </location>
</feature>
<proteinExistence type="predicted"/>
<evidence type="ECO:0000259" key="2">
    <source>
        <dbReference type="Pfam" id="PF23988"/>
    </source>
</evidence>
<gene>
    <name evidence="3" type="ORF">HNP82_000097</name>
</gene>
<keyword evidence="4" id="KW-1185">Reference proteome</keyword>
<reference evidence="3 4" key="1">
    <citation type="submission" date="2020-08" db="EMBL/GenBank/DDBJ databases">
        <title>Genomic Encyclopedia of Type Strains, Phase IV (KMG-IV): sequencing the most valuable type-strain genomes for metagenomic binning, comparative biology and taxonomic classification.</title>
        <authorList>
            <person name="Goeker M."/>
        </authorList>
    </citation>
    <scope>NUCLEOTIDE SEQUENCE [LARGE SCALE GENOMIC DNA]</scope>
    <source>
        <strain evidence="3 4">DSM 106146</strain>
    </source>
</reference>
<evidence type="ECO:0000259" key="1">
    <source>
        <dbReference type="Pfam" id="PF22007"/>
    </source>
</evidence>
<dbReference type="RefSeq" id="WP_183770257.1">
    <property type="nucleotide sequence ID" value="NZ_JACHFW010000001.1"/>
</dbReference>
<dbReference type="Pfam" id="PF23988">
    <property type="entry name" value="DUF7309"/>
    <property type="match status" value="1"/>
</dbReference>
<feature type="domain" description="DUF6930" evidence="1">
    <location>
        <begin position="215"/>
        <end position="328"/>
    </location>
</feature>
<dbReference type="Proteomes" id="UP000543642">
    <property type="component" value="Unassembled WGS sequence"/>
</dbReference>
<comment type="caution">
    <text evidence="3">The sequence shown here is derived from an EMBL/GenBank/DDBJ whole genome shotgun (WGS) entry which is preliminary data.</text>
</comment>